<reference evidence="2" key="1">
    <citation type="journal article" date="2011" name="Nat. Commun.">
        <title>Effector diversification within compartments of the Leptosphaeria maculans genome affected by Repeat-Induced Point mutations.</title>
        <authorList>
            <person name="Rouxel T."/>
            <person name="Grandaubert J."/>
            <person name="Hane J.K."/>
            <person name="Hoede C."/>
            <person name="van de Wouw A.P."/>
            <person name="Couloux A."/>
            <person name="Dominguez V."/>
            <person name="Anthouard V."/>
            <person name="Bally P."/>
            <person name="Bourras S."/>
            <person name="Cozijnsen A.J."/>
            <person name="Ciuffetti L.M."/>
            <person name="Degrave A."/>
            <person name="Dilmaghani A."/>
            <person name="Duret L."/>
            <person name="Fudal I."/>
            <person name="Goodwin S.B."/>
            <person name="Gout L."/>
            <person name="Glaser N."/>
            <person name="Linglin J."/>
            <person name="Kema G.H.J."/>
            <person name="Lapalu N."/>
            <person name="Lawrence C.B."/>
            <person name="May K."/>
            <person name="Meyer M."/>
            <person name="Ollivier B."/>
            <person name="Poulain J."/>
            <person name="Schoch C.L."/>
            <person name="Simon A."/>
            <person name="Spatafora J.W."/>
            <person name="Stachowiak A."/>
            <person name="Turgeon B.G."/>
            <person name="Tyler B.M."/>
            <person name="Vincent D."/>
            <person name="Weissenbach J."/>
            <person name="Amselem J."/>
            <person name="Quesneville H."/>
            <person name="Oliver R.P."/>
            <person name="Wincker P."/>
            <person name="Balesdent M.-H."/>
            <person name="Howlett B.J."/>
        </authorList>
    </citation>
    <scope>NUCLEOTIDE SEQUENCE [LARGE SCALE GENOMIC DNA]</scope>
    <source>
        <strain evidence="2">JN3 / isolate v23.1.3 / race Av1-4-5-6-7-8</strain>
    </source>
</reference>
<accession>E5R4M8</accession>
<dbReference type="InParanoid" id="E5R4M8"/>
<dbReference type="EMBL" id="FP929083">
    <property type="protein sequence ID" value="CBX92151.1"/>
    <property type="molecule type" value="Genomic_DNA"/>
</dbReference>
<keyword evidence="2" id="KW-1185">Reference proteome</keyword>
<dbReference type="Proteomes" id="UP000002668">
    <property type="component" value="Genome"/>
</dbReference>
<protein>
    <submittedName>
        <fullName evidence="1">Predicted protein</fullName>
    </submittedName>
</protein>
<name>E5R4M8_LEPMJ</name>
<evidence type="ECO:0000313" key="2">
    <source>
        <dbReference type="Proteomes" id="UP000002668"/>
    </source>
</evidence>
<dbReference type="HOGENOM" id="CLU_3069124_0_0_1"/>
<evidence type="ECO:0000313" key="1">
    <source>
        <dbReference type="EMBL" id="CBX92151.1"/>
    </source>
</evidence>
<sequence>MNQPHPLPLVPRPLLLPPTMLPKCALLVPVPHHDSLARRILHRLRYYGVGMHT</sequence>
<dbReference type="VEuPathDB" id="FungiDB:LEMA_P048570.1"/>
<gene>
    <name evidence="1" type="ORF">LEMA_P048570.1</name>
</gene>
<organism evidence="2">
    <name type="scientific">Leptosphaeria maculans (strain JN3 / isolate v23.1.3 / race Av1-4-5-6-7-8)</name>
    <name type="common">Blackleg fungus</name>
    <name type="synonym">Phoma lingam</name>
    <dbReference type="NCBI Taxonomy" id="985895"/>
    <lineage>
        <taxon>Eukaryota</taxon>
        <taxon>Fungi</taxon>
        <taxon>Dikarya</taxon>
        <taxon>Ascomycota</taxon>
        <taxon>Pezizomycotina</taxon>
        <taxon>Dothideomycetes</taxon>
        <taxon>Pleosporomycetidae</taxon>
        <taxon>Pleosporales</taxon>
        <taxon>Pleosporineae</taxon>
        <taxon>Leptosphaeriaceae</taxon>
        <taxon>Plenodomus</taxon>
        <taxon>Plenodomus lingam/Leptosphaeria maculans species complex</taxon>
    </lineage>
</organism>
<proteinExistence type="predicted"/>
<dbReference type="AlphaFoldDB" id="E5R4M8"/>